<evidence type="ECO:0000313" key="3">
    <source>
        <dbReference type="Proteomes" id="UP000777774"/>
    </source>
</evidence>
<accession>A0ABX1JUW2</accession>
<dbReference type="Proteomes" id="UP000777774">
    <property type="component" value="Unassembled WGS sequence"/>
</dbReference>
<comment type="caution">
    <text evidence="2">The sequence shown here is derived from an EMBL/GenBank/DDBJ whole genome shotgun (WGS) entry which is preliminary data.</text>
</comment>
<dbReference type="PANTHER" id="PTHR47837">
    <property type="entry name" value="GTP PYROPHOSPHOKINASE YJBM"/>
    <property type="match status" value="1"/>
</dbReference>
<dbReference type="Gene3D" id="3.30.460.10">
    <property type="entry name" value="Beta Polymerase, domain 2"/>
    <property type="match status" value="1"/>
</dbReference>
<dbReference type="InterPro" id="IPR043519">
    <property type="entry name" value="NT_sf"/>
</dbReference>
<gene>
    <name evidence="2" type="ORF">HGA02_00745</name>
</gene>
<evidence type="ECO:0000313" key="2">
    <source>
        <dbReference type="EMBL" id="NKY38099.1"/>
    </source>
</evidence>
<proteinExistence type="predicted"/>
<feature type="domain" description="RelA/SpoT" evidence="1">
    <location>
        <begin position="57"/>
        <end position="180"/>
    </location>
</feature>
<dbReference type="PANTHER" id="PTHR47837:SF1">
    <property type="entry name" value="GTP PYROPHOSPHOKINASE YJBM"/>
    <property type="match status" value="1"/>
</dbReference>
<dbReference type="Pfam" id="PF04607">
    <property type="entry name" value="RelA_SpoT"/>
    <property type="match status" value="1"/>
</dbReference>
<dbReference type="CDD" id="cd05399">
    <property type="entry name" value="NT_Rel-Spo_like"/>
    <property type="match status" value="1"/>
</dbReference>
<keyword evidence="3" id="KW-1185">Reference proteome</keyword>
<sequence length="222" mass="24482">MPSTSAAPAPALDAGVDLERLVQDYRAALAQVVLQLDDVRQGLRARLGHDPVEHVSWRLKAPESIVAKARRKRIPLCDDGLRREMLDLAGLRLVCAFASDLRDVRDAVVALPGVVLLDERDYVAHPKPSGYRALHLIVRVPVRRADGSDGAVVEIQLRSVAMDLWACLEHRLAYRHHGARPVRVAATLRRAVALTRALDGSMDRVRDHCRTGGDQARTRLAA</sequence>
<organism evidence="2 3">
    <name type="scientific">Cellulomonas septica</name>
    <dbReference type="NCBI Taxonomy" id="285080"/>
    <lineage>
        <taxon>Bacteria</taxon>
        <taxon>Bacillati</taxon>
        <taxon>Actinomycetota</taxon>
        <taxon>Actinomycetes</taxon>
        <taxon>Micrococcales</taxon>
        <taxon>Cellulomonadaceae</taxon>
        <taxon>Cellulomonas</taxon>
    </lineage>
</organism>
<protein>
    <submittedName>
        <fullName evidence="2">GTP pyrophosphokinase family protein</fullName>
    </submittedName>
</protein>
<dbReference type="Gene3D" id="1.10.287.860">
    <property type="entry name" value="Nucleotidyltransferase"/>
    <property type="match status" value="1"/>
</dbReference>
<evidence type="ECO:0000259" key="1">
    <source>
        <dbReference type="SMART" id="SM00954"/>
    </source>
</evidence>
<name>A0ABX1JUW2_9CELL</name>
<reference evidence="2 3" key="1">
    <citation type="submission" date="2020-04" db="EMBL/GenBank/DDBJ databases">
        <title>MicrobeNet Type strains.</title>
        <authorList>
            <person name="Nicholson A.C."/>
        </authorList>
    </citation>
    <scope>NUCLEOTIDE SEQUENCE [LARGE SCALE GENOMIC DNA]</scope>
    <source>
        <strain evidence="2 3">ATCC BAA-787</strain>
    </source>
</reference>
<dbReference type="SUPFAM" id="SSF81301">
    <property type="entry name" value="Nucleotidyltransferase"/>
    <property type="match status" value="1"/>
</dbReference>
<dbReference type="SMART" id="SM00954">
    <property type="entry name" value="RelA_SpoT"/>
    <property type="match status" value="1"/>
</dbReference>
<dbReference type="RefSeq" id="WP_168676486.1">
    <property type="nucleotide sequence ID" value="NZ_JAAXOY010000002.1"/>
</dbReference>
<dbReference type="InterPro" id="IPR007685">
    <property type="entry name" value="RelA_SpoT"/>
</dbReference>
<dbReference type="InterPro" id="IPR052366">
    <property type="entry name" value="GTP_Pyrophosphokinase"/>
</dbReference>
<dbReference type="EMBL" id="JAAXOY010000002">
    <property type="protein sequence ID" value="NKY38099.1"/>
    <property type="molecule type" value="Genomic_DNA"/>
</dbReference>